<dbReference type="AlphaFoldDB" id="A0AAW1JB28"/>
<dbReference type="EMBL" id="JBDFQZ010000008">
    <property type="protein sequence ID" value="KAK9700227.1"/>
    <property type="molecule type" value="Genomic_DNA"/>
</dbReference>
<evidence type="ECO:0000313" key="3">
    <source>
        <dbReference type="Proteomes" id="UP001443914"/>
    </source>
</evidence>
<organism evidence="2 3">
    <name type="scientific">Saponaria officinalis</name>
    <name type="common">Common soapwort</name>
    <name type="synonym">Lychnis saponaria</name>
    <dbReference type="NCBI Taxonomy" id="3572"/>
    <lineage>
        <taxon>Eukaryota</taxon>
        <taxon>Viridiplantae</taxon>
        <taxon>Streptophyta</taxon>
        <taxon>Embryophyta</taxon>
        <taxon>Tracheophyta</taxon>
        <taxon>Spermatophyta</taxon>
        <taxon>Magnoliopsida</taxon>
        <taxon>eudicotyledons</taxon>
        <taxon>Gunneridae</taxon>
        <taxon>Pentapetalae</taxon>
        <taxon>Caryophyllales</taxon>
        <taxon>Caryophyllaceae</taxon>
        <taxon>Caryophylleae</taxon>
        <taxon>Saponaria</taxon>
    </lineage>
</organism>
<feature type="compositionally biased region" description="Basic residues" evidence="1">
    <location>
        <begin position="206"/>
        <end position="223"/>
    </location>
</feature>
<comment type="caution">
    <text evidence="2">The sequence shown here is derived from an EMBL/GenBank/DDBJ whole genome shotgun (WGS) entry which is preliminary data.</text>
</comment>
<feature type="compositionally biased region" description="Acidic residues" evidence="1">
    <location>
        <begin position="171"/>
        <end position="183"/>
    </location>
</feature>
<evidence type="ECO:0000256" key="1">
    <source>
        <dbReference type="SAM" id="MobiDB-lite"/>
    </source>
</evidence>
<feature type="compositionally biased region" description="Polar residues" evidence="1">
    <location>
        <begin position="225"/>
        <end position="234"/>
    </location>
</feature>
<dbReference type="PANTHER" id="PTHR36332:SF1">
    <property type="entry name" value="STRESS RESPONSE PROTEIN"/>
    <property type="match status" value="1"/>
</dbReference>
<feature type="region of interest" description="Disordered" evidence="1">
    <location>
        <begin position="1"/>
        <end position="103"/>
    </location>
</feature>
<feature type="compositionally biased region" description="Basic and acidic residues" evidence="1">
    <location>
        <begin position="7"/>
        <end position="17"/>
    </location>
</feature>
<feature type="compositionally biased region" description="Acidic residues" evidence="1">
    <location>
        <begin position="57"/>
        <end position="68"/>
    </location>
</feature>
<evidence type="ECO:0000313" key="2">
    <source>
        <dbReference type="EMBL" id="KAK9700227.1"/>
    </source>
</evidence>
<feature type="region of interest" description="Disordered" evidence="1">
    <location>
        <begin position="169"/>
        <end position="252"/>
    </location>
</feature>
<name>A0AAW1JB28_SAPOF</name>
<accession>A0AAW1JB28</accession>
<dbReference type="Proteomes" id="UP001443914">
    <property type="component" value="Unassembled WGS sequence"/>
</dbReference>
<dbReference type="PANTHER" id="PTHR36332">
    <property type="entry name" value="STRESS RESPONSE PROTEIN"/>
    <property type="match status" value="1"/>
</dbReference>
<proteinExistence type="predicted"/>
<sequence length="252" mass="28252">MIKRRFYRLDHADKDGASDDSSSSSDDSDVEPQLSDDNQVDESQEIQHPSISSSGYESEDSSTDELDADTSGLIAKDDDSESESDKDQLSYALPTKKDDSVTVTTKSEVLPVAGDVPNCVLKSKSVFKCRLCPKIVCLNEESLTTHLKSKRHARSQKLLNDGRLKRFLNSDGEEEEVTDDEDGETHAERHARILALAQQSQDVSTKKGRGRQRQRQRLKKKKQNSSEIPNSGQQKENRAKRRKKNTDGKSRV</sequence>
<gene>
    <name evidence="2" type="ORF">RND81_08G225000</name>
</gene>
<reference evidence="2" key="1">
    <citation type="submission" date="2024-03" db="EMBL/GenBank/DDBJ databases">
        <title>WGS assembly of Saponaria officinalis var. Norfolk2.</title>
        <authorList>
            <person name="Jenkins J."/>
            <person name="Shu S."/>
            <person name="Grimwood J."/>
            <person name="Barry K."/>
            <person name="Goodstein D."/>
            <person name="Schmutz J."/>
            <person name="Leebens-Mack J."/>
            <person name="Osbourn A."/>
        </authorList>
    </citation>
    <scope>NUCLEOTIDE SEQUENCE [LARGE SCALE GENOMIC DNA]</scope>
    <source>
        <strain evidence="2">JIC</strain>
    </source>
</reference>
<keyword evidence="3" id="KW-1185">Reference proteome</keyword>
<protein>
    <submittedName>
        <fullName evidence="2">Uncharacterized protein</fullName>
    </submittedName>
</protein>